<dbReference type="EC" id="2.7.10.1" evidence="2"/>
<dbReference type="SMART" id="SM00219">
    <property type="entry name" value="TyrKc"/>
    <property type="match status" value="1"/>
</dbReference>
<dbReference type="PROSITE" id="PS00107">
    <property type="entry name" value="PROTEIN_KINASE_ATP"/>
    <property type="match status" value="1"/>
</dbReference>
<evidence type="ECO:0000256" key="2">
    <source>
        <dbReference type="ARBA" id="ARBA00011902"/>
    </source>
</evidence>
<name>A0A8S3PYB7_MYTED</name>
<dbReference type="SMART" id="SM00408">
    <property type="entry name" value="IGc2"/>
    <property type="match status" value="2"/>
</dbReference>
<feature type="binding site" evidence="12 15">
    <location>
        <position position="527"/>
    </location>
    <ligand>
        <name>ATP</name>
        <dbReference type="ChEBI" id="CHEBI:30616"/>
    </ligand>
</feature>
<evidence type="ECO:0000256" key="5">
    <source>
        <dbReference type="ARBA" id="ARBA00023136"/>
    </source>
</evidence>
<feature type="domain" description="Ig-like" evidence="19">
    <location>
        <begin position="1"/>
        <end position="54"/>
    </location>
</feature>
<keyword evidence="21" id="KW-1185">Reference proteome</keyword>
<dbReference type="PROSITE" id="PS50011">
    <property type="entry name" value="PROTEIN_KINASE_DOM"/>
    <property type="match status" value="1"/>
</dbReference>
<evidence type="ECO:0000313" key="21">
    <source>
        <dbReference type="Proteomes" id="UP000683360"/>
    </source>
</evidence>
<dbReference type="InterPro" id="IPR000719">
    <property type="entry name" value="Prot_kinase_dom"/>
</dbReference>
<evidence type="ECO:0000256" key="16">
    <source>
        <dbReference type="SAM" id="MobiDB-lite"/>
    </source>
</evidence>
<keyword evidence="3 17" id="KW-0812">Transmembrane</keyword>
<dbReference type="Pfam" id="PF07714">
    <property type="entry name" value="PK_Tyr_Ser-Thr"/>
    <property type="match status" value="1"/>
</dbReference>
<protein>
    <recommendedName>
        <fullName evidence="2">receptor protein-tyrosine kinase</fullName>
        <ecNumber evidence="2">2.7.10.1</ecNumber>
    </recommendedName>
</protein>
<dbReference type="InterPro" id="IPR003599">
    <property type="entry name" value="Ig_sub"/>
</dbReference>
<keyword evidence="4 17" id="KW-1133">Transmembrane helix</keyword>
<keyword evidence="6" id="KW-1015">Disulfide bond</keyword>
<evidence type="ECO:0000256" key="6">
    <source>
        <dbReference type="ARBA" id="ARBA00023157"/>
    </source>
</evidence>
<dbReference type="GO" id="GO:0046872">
    <property type="term" value="F:metal ion binding"/>
    <property type="evidence" value="ECO:0007669"/>
    <property type="project" value="UniProtKB-KW"/>
</dbReference>
<dbReference type="GO" id="GO:0043235">
    <property type="term" value="C:receptor complex"/>
    <property type="evidence" value="ECO:0007669"/>
    <property type="project" value="TreeGrafter"/>
</dbReference>
<dbReference type="CDD" id="cd00096">
    <property type="entry name" value="Ig"/>
    <property type="match status" value="2"/>
</dbReference>
<evidence type="ECO:0000256" key="10">
    <source>
        <dbReference type="ARBA" id="ARBA00051243"/>
    </source>
</evidence>
<dbReference type="SUPFAM" id="SSF48726">
    <property type="entry name" value="Immunoglobulin"/>
    <property type="match status" value="3"/>
</dbReference>
<dbReference type="EMBL" id="CAJPWZ010000193">
    <property type="protein sequence ID" value="CAG2188021.1"/>
    <property type="molecule type" value="Genomic_DNA"/>
</dbReference>
<dbReference type="PROSITE" id="PS50835">
    <property type="entry name" value="IG_LIKE"/>
    <property type="match status" value="4"/>
</dbReference>
<dbReference type="Proteomes" id="UP000683360">
    <property type="component" value="Unassembled WGS sequence"/>
</dbReference>
<keyword evidence="20" id="KW-0808">Transferase</keyword>
<dbReference type="InterPro" id="IPR017441">
    <property type="entry name" value="Protein_kinase_ATP_BS"/>
</dbReference>
<feature type="domain" description="Ig-like" evidence="19">
    <location>
        <begin position="65"/>
        <end position="147"/>
    </location>
</feature>
<feature type="active site" description="Proton acceptor" evidence="11">
    <location>
        <position position="657"/>
    </location>
</feature>
<keyword evidence="9" id="KW-0393">Immunoglobulin domain</keyword>
<dbReference type="InterPro" id="IPR036179">
    <property type="entry name" value="Ig-like_dom_sf"/>
</dbReference>
<dbReference type="InterPro" id="IPR013783">
    <property type="entry name" value="Ig-like_fold"/>
</dbReference>
<dbReference type="SMART" id="SM00409">
    <property type="entry name" value="IG"/>
    <property type="match status" value="3"/>
</dbReference>
<dbReference type="GO" id="GO:0005886">
    <property type="term" value="C:plasma membrane"/>
    <property type="evidence" value="ECO:0007669"/>
    <property type="project" value="TreeGrafter"/>
</dbReference>
<evidence type="ECO:0000256" key="15">
    <source>
        <dbReference type="PROSITE-ProRule" id="PRU10141"/>
    </source>
</evidence>
<feature type="domain" description="Ig-like" evidence="19">
    <location>
        <begin position="154"/>
        <end position="263"/>
    </location>
</feature>
<dbReference type="InterPro" id="IPR007110">
    <property type="entry name" value="Ig-like_dom"/>
</dbReference>
<evidence type="ECO:0000313" key="20">
    <source>
        <dbReference type="EMBL" id="CAG2188021.1"/>
    </source>
</evidence>
<keyword evidence="13" id="KW-0460">Magnesium</keyword>
<gene>
    <name evidence="20" type="ORF">MEDL_3471</name>
</gene>
<comment type="subcellular location">
    <subcellularLocation>
        <location evidence="1">Membrane</location>
        <topology evidence="1">Single-pass membrane protein</topology>
    </subcellularLocation>
</comment>
<comment type="catalytic activity">
    <reaction evidence="10">
        <text>L-tyrosyl-[protein] + ATP = O-phospho-L-tyrosyl-[protein] + ADP + H(+)</text>
        <dbReference type="Rhea" id="RHEA:10596"/>
        <dbReference type="Rhea" id="RHEA-COMP:10136"/>
        <dbReference type="Rhea" id="RHEA-COMP:20101"/>
        <dbReference type="ChEBI" id="CHEBI:15378"/>
        <dbReference type="ChEBI" id="CHEBI:30616"/>
        <dbReference type="ChEBI" id="CHEBI:46858"/>
        <dbReference type="ChEBI" id="CHEBI:61978"/>
        <dbReference type="ChEBI" id="CHEBI:456216"/>
        <dbReference type="EC" id="2.7.10.1"/>
    </reaction>
</comment>
<reference evidence="20" key="1">
    <citation type="submission" date="2021-03" db="EMBL/GenBank/DDBJ databases">
        <authorList>
            <person name="Bekaert M."/>
        </authorList>
    </citation>
    <scope>NUCLEOTIDE SEQUENCE</scope>
</reference>
<evidence type="ECO:0000256" key="12">
    <source>
        <dbReference type="PIRSR" id="PIRSR000615-2"/>
    </source>
</evidence>
<dbReference type="GO" id="GO:0007169">
    <property type="term" value="P:cell surface receptor protein tyrosine kinase signaling pathway"/>
    <property type="evidence" value="ECO:0007669"/>
    <property type="project" value="TreeGrafter"/>
</dbReference>
<keyword evidence="7" id="KW-0675">Receptor</keyword>
<feature type="binding site" evidence="12">
    <location>
        <begin position="500"/>
        <end position="507"/>
    </location>
    <ligand>
        <name>ATP</name>
        <dbReference type="ChEBI" id="CHEBI:30616"/>
    </ligand>
</feature>
<dbReference type="FunFam" id="1.10.510.10:FF:001927">
    <property type="entry name" value="Receptor protein-tyrosine kinase"/>
    <property type="match status" value="1"/>
</dbReference>
<keyword evidence="8" id="KW-0325">Glycoprotein</keyword>
<evidence type="ECO:0000256" key="7">
    <source>
        <dbReference type="ARBA" id="ARBA00023170"/>
    </source>
</evidence>
<evidence type="ECO:0000256" key="4">
    <source>
        <dbReference type="ARBA" id="ARBA00022989"/>
    </source>
</evidence>
<feature type="site" description="Important for interaction with phosphotyrosine-binding proteins" evidence="14">
    <location>
        <position position="801"/>
    </location>
</feature>
<dbReference type="InterPro" id="IPR008266">
    <property type="entry name" value="Tyr_kinase_AS"/>
</dbReference>
<feature type="compositionally biased region" description="Basic and acidic residues" evidence="16">
    <location>
        <begin position="918"/>
        <end position="927"/>
    </location>
</feature>
<dbReference type="InterPro" id="IPR050122">
    <property type="entry name" value="RTK"/>
</dbReference>
<evidence type="ECO:0000256" key="9">
    <source>
        <dbReference type="ARBA" id="ARBA00023319"/>
    </source>
</evidence>
<dbReference type="PIRSF" id="PIRSF000615">
    <property type="entry name" value="TyrPK_CSF1-R"/>
    <property type="match status" value="1"/>
</dbReference>
<dbReference type="Gene3D" id="1.10.510.10">
    <property type="entry name" value="Transferase(Phosphotransferase) domain 1"/>
    <property type="match status" value="1"/>
</dbReference>
<keyword evidence="13" id="KW-0479">Metal-binding</keyword>
<organism evidence="20 21">
    <name type="scientific">Mytilus edulis</name>
    <name type="common">Blue mussel</name>
    <dbReference type="NCBI Taxonomy" id="6550"/>
    <lineage>
        <taxon>Eukaryota</taxon>
        <taxon>Metazoa</taxon>
        <taxon>Spiralia</taxon>
        <taxon>Lophotrochozoa</taxon>
        <taxon>Mollusca</taxon>
        <taxon>Bivalvia</taxon>
        <taxon>Autobranchia</taxon>
        <taxon>Pteriomorphia</taxon>
        <taxon>Mytilida</taxon>
        <taxon>Mytiloidea</taxon>
        <taxon>Mytilidae</taxon>
        <taxon>Mytilinae</taxon>
        <taxon>Mytilus</taxon>
    </lineage>
</organism>
<accession>A0A8S3PYB7</accession>
<dbReference type="PROSITE" id="PS00109">
    <property type="entry name" value="PROTEIN_KINASE_TYR"/>
    <property type="match status" value="1"/>
</dbReference>
<feature type="binding site" evidence="12">
    <location>
        <position position="661"/>
    </location>
    <ligand>
        <name>ATP</name>
        <dbReference type="ChEBI" id="CHEBI:30616"/>
    </ligand>
</feature>
<dbReference type="OrthoDB" id="6077854at2759"/>
<dbReference type="AlphaFoldDB" id="A0A8S3PYB7"/>
<dbReference type="InterPro" id="IPR001245">
    <property type="entry name" value="Ser-Thr/Tyr_kinase_cat_dom"/>
</dbReference>
<dbReference type="InterPro" id="IPR020635">
    <property type="entry name" value="Tyr_kinase_cat_dom"/>
</dbReference>
<comment type="caution">
    <text evidence="20">The sequence shown here is derived from an EMBL/GenBank/DDBJ whole genome shotgun (WGS) entry which is preliminary data.</text>
</comment>
<feature type="region of interest" description="Disordered" evidence="16">
    <location>
        <begin position="842"/>
        <end position="998"/>
    </location>
</feature>
<dbReference type="Pfam" id="PF13927">
    <property type="entry name" value="Ig_3"/>
    <property type="match status" value="2"/>
</dbReference>
<dbReference type="InterPro" id="IPR011009">
    <property type="entry name" value="Kinase-like_dom_sf"/>
</dbReference>
<dbReference type="InterPro" id="IPR003598">
    <property type="entry name" value="Ig_sub2"/>
</dbReference>
<feature type="domain" description="Ig-like" evidence="19">
    <location>
        <begin position="327"/>
        <end position="406"/>
    </location>
</feature>
<dbReference type="Gene3D" id="3.30.200.20">
    <property type="entry name" value="Phosphorylase Kinase, domain 1"/>
    <property type="match status" value="1"/>
</dbReference>
<feature type="transmembrane region" description="Helical" evidence="17">
    <location>
        <begin position="422"/>
        <end position="445"/>
    </location>
</feature>
<feature type="binding site" evidence="13">
    <location>
        <position position="662"/>
    </location>
    <ligand>
        <name>Mg(2+)</name>
        <dbReference type="ChEBI" id="CHEBI:18420"/>
    </ligand>
</feature>
<dbReference type="GO" id="GO:0005524">
    <property type="term" value="F:ATP binding"/>
    <property type="evidence" value="ECO:0007669"/>
    <property type="project" value="UniProtKB-UniRule"/>
</dbReference>
<evidence type="ECO:0000256" key="17">
    <source>
        <dbReference type="SAM" id="Phobius"/>
    </source>
</evidence>
<dbReference type="GO" id="GO:0004714">
    <property type="term" value="F:transmembrane receptor protein tyrosine kinase activity"/>
    <property type="evidence" value="ECO:0007669"/>
    <property type="project" value="UniProtKB-EC"/>
</dbReference>
<dbReference type="SUPFAM" id="SSF56112">
    <property type="entry name" value="Protein kinase-like (PK-like)"/>
    <property type="match status" value="1"/>
</dbReference>
<evidence type="ECO:0000256" key="1">
    <source>
        <dbReference type="ARBA" id="ARBA00004167"/>
    </source>
</evidence>
<sequence length="998" mass="112521">MYWKQFSNSQAGLYFENCKSNLTVIKAKKSDEGVYMCKVLTHDGKSNNVSTVINVIASDFISLVPASLKVYGVEGQQVTLRAEYSGYPDPNITWWYEGRQLQTLEGDVDVTTTLRATAYTVRKVTKQMSGTYTVTAQNTLVSSKDIELIVKYKPLVQIKSTKLGDYYILNRLYTITCNTESVPPVDFGDIWMEFSPCGMDLCNDNTRRQWKKLSDSNLKVEYEAQEGSGFQLMLYASQTGVFRCKAKNEVGNTTSANEIVKISGKCMEDGSDTLQPIENGNRTTITIGRSSFSLTVELVIHSVQLSDTGSYVCLAGGSHEQDTRISINEGISYKVADCEMVGIPKPTYRWFKDNKLIDDDNNTLGIYFTHNNKSLHINETSKIHRGVYTCEATNRGGVAYSNWTLSVGELNKGLQKRHETEIIVGVVVVATIIIVMIVILMCILYRRKAAALHKELEKTLIHPSGDYNPDIPIDEQTSCLPYDPKWEFPKKRLRQGMILGQGAFGRVIKAEAIGIQDSEDVSTVAVKMVKDCTDKEQMMALLSELKILIHLGQHLNIVNLLGAVTKEIRYGELMVIVEYCHFGNLRNYLIKYKESFKDTMEDYIDPAEMKRREAARDSAKTPYYVNKAPLEDSADTDGPLLTTKNLICWAFQYIHRDLAARNVLLAQDNVVKICDFGLAKDCYTNPDYHKKGDGPVPVKWMAIESLTHQVYTTQSDVWSYGVFLWEMFSLGGTPYPGIEINEKFINLLKDGYFMEKPEHSSDEMYKVMKATWRTEPDERPTFTQLACLMGDFLEANVKQYYLDLNSSNYFKMLDSDKAEDDTKKGACGYDGYLKMNGETSDYTKMEQAPPPPTDQIKFVEEEDDKDRSRYLNQKQWRKEKSSDLELEPLTGGDDSDDVILRKANKREQSPLNINTSADVHRNDDTDSGHSSTCVPGTSPPDTGDDGYLIPKSGPDGGFVKKNGNKKNKSNNFSTDYRHAEDQPPPTYSTVVEDSETLV</sequence>
<evidence type="ECO:0000259" key="18">
    <source>
        <dbReference type="PROSITE" id="PS50011"/>
    </source>
</evidence>
<feature type="binding site" evidence="13">
    <location>
        <position position="675"/>
    </location>
    <ligand>
        <name>Mg(2+)</name>
        <dbReference type="ChEBI" id="CHEBI:18420"/>
    </ligand>
</feature>
<dbReference type="PANTHER" id="PTHR24416:SF600">
    <property type="entry name" value="PDGF- AND VEGF-RECEPTOR RELATED, ISOFORM J"/>
    <property type="match status" value="1"/>
</dbReference>
<evidence type="ECO:0000256" key="11">
    <source>
        <dbReference type="PIRSR" id="PIRSR000615-1"/>
    </source>
</evidence>
<evidence type="ECO:0000256" key="13">
    <source>
        <dbReference type="PIRSR" id="PIRSR000615-3"/>
    </source>
</evidence>
<feature type="domain" description="Protein kinase" evidence="18">
    <location>
        <begin position="493"/>
        <end position="793"/>
    </location>
</feature>
<dbReference type="PRINTS" id="PR00109">
    <property type="entry name" value="TYRKINASE"/>
</dbReference>
<keyword evidence="5 17" id="KW-0472">Membrane</keyword>
<dbReference type="FunFam" id="3.30.200.20:FF:000384">
    <property type="entry name" value="Receptor protein-tyrosine kinase"/>
    <property type="match status" value="1"/>
</dbReference>
<dbReference type="Gene3D" id="2.60.40.10">
    <property type="entry name" value="Immunoglobulins"/>
    <property type="match status" value="3"/>
</dbReference>
<evidence type="ECO:0000256" key="8">
    <source>
        <dbReference type="ARBA" id="ARBA00023180"/>
    </source>
</evidence>
<evidence type="ECO:0000256" key="14">
    <source>
        <dbReference type="PIRSR" id="PIRSR000615-4"/>
    </source>
</evidence>
<keyword evidence="12 15" id="KW-0547">Nucleotide-binding</keyword>
<keyword evidence="12 15" id="KW-0067">ATP-binding</keyword>
<dbReference type="PANTHER" id="PTHR24416">
    <property type="entry name" value="TYROSINE-PROTEIN KINASE RECEPTOR"/>
    <property type="match status" value="1"/>
</dbReference>
<proteinExistence type="predicted"/>
<evidence type="ECO:0000256" key="3">
    <source>
        <dbReference type="ARBA" id="ARBA00022692"/>
    </source>
</evidence>
<evidence type="ECO:0000259" key="19">
    <source>
        <dbReference type="PROSITE" id="PS50835"/>
    </source>
</evidence>